<dbReference type="PATRIC" id="fig|1240678.4.peg.8030"/>
<keyword evidence="1" id="KW-0812">Transmembrane</keyword>
<sequence length="86" mass="9215">MPHETSTVILAGVAHLPKHDPGWGPSLWELLGIIGCIVVYAGVVLTNGLWRVKDGRGCFTYLFGPVILLIGLAMAIVGFGFAFHLL</sequence>
<feature type="transmembrane region" description="Helical" evidence="1">
    <location>
        <begin position="30"/>
        <end position="50"/>
    </location>
</feature>
<evidence type="ECO:0000313" key="3">
    <source>
        <dbReference type="Proteomes" id="UP000032458"/>
    </source>
</evidence>
<evidence type="ECO:0000256" key="1">
    <source>
        <dbReference type="SAM" id="Phobius"/>
    </source>
</evidence>
<comment type="caution">
    <text evidence="2">The sequence shown here is derived from an EMBL/GenBank/DDBJ whole genome shotgun (WGS) entry which is preliminary data.</text>
</comment>
<dbReference type="AlphaFoldDB" id="A0A0D7CED0"/>
<gene>
    <name evidence="2" type="ORF">SNA_37675</name>
</gene>
<protein>
    <submittedName>
        <fullName evidence="2">Uncharacterized protein</fullName>
    </submittedName>
</protein>
<reference evidence="2 3" key="1">
    <citation type="submission" date="2014-09" db="EMBL/GenBank/DDBJ databases">
        <title>Draft genome sequence of Streptomyces natalensis ATCC 27448, producer of the antifungal pimaricin.</title>
        <authorList>
            <person name="Mendes M.V."/>
            <person name="Beites T."/>
            <person name="Pires S."/>
            <person name="Santos C.L."/>
            <person name="Moradas-Ferreira P."/>
        </authorList>
    </citation>
    <scope>NUCLEOTIDE SEQUENCE [LARGE SCALE GENOMIC DNA]</scope>
    <source>
        <strain evidence="2 3">ATCC 27448</strain>
    </source>
</reference>
<keyword evidence="1" id="KW-0472">Membrane</keyword>
<keyword evidence="1" id="KW-1133">Transmembrane helix</keyword>
<name>A0A0D7CED0_9ACTN</name>
<dbReference type="RefSeq" id="WP_030070837.1">
    <property type="nucleotide sequence ID" value="NZ_JRKI01000062.1"/>
</dbReference>
<evidence type="ECO:0000313" key="2">
    <source>
        <dbReference type="EMBL" id="KIZ13732.1"/>
    </source>
</evidence>
<dbReference type="EMBL" id="JRKI01000062">
    <property type="protein sequence ID" value="KIZ13732.1"/>
    <property type="molecule type" value="Genomic_DNA"/>
</dbReference>
<feature type="transmembrane region" description="Helical" evidence="1">
    <location>
        <begin position="62"/>
        <end position="83"/>
    </location>
</feature>
<keyword evidence="3" id="KW-1185">Reference proteome</keyword>
<dbReference type="Proteomes" id="UP000032458">
    <property type="component" value="Unassembled WGS sequence"/>
</dbReference>
<accession>A0A0D7CED0</accession>
<organism evidence="2 3">
    <name type="scientific">Streptomyces natalensis ATCC 27448</name>
    <dbReference type="NCBI Taxonomy" id="1240678"/>
    <lineage>
        <taxon>Bacteria</taxon>
        <taxon>Bacillati</taxon>
        <taxon>Actinomycetota</taxon>
        <taxon>Actinomycetes</taxon>
        <taxon>Kitasatosporales</taxon>
        <taxon>Streptomycetaceae</taxon>
        <taxon>Streptomyces</taxon>
    </lineage>
</organism>
<proteinExistence type="predicted"/>